<dbReference type="EMBL" id="CM001887">
    <property type="protein sequence ID" value="EOY33243.1"/>
    <property type="molecule type" value="Genomic_DNA"/>
</dbReference>
<feature type="signal peptide" evidence="1">
    <location>
        <begin position="1"/>
        <end position="20"/>
    </location>
</feature>
<evidence type="ECO:0000313" key="2">
    <source>
        <dbReference type="EMBL" id="EOY33243.1"/>
    </source>
</evidence>
<dbReference type="HOGENOM" id="CLU_2228085_0_0_1"/>
<dbReference type="Proteomes" id="UP000026915">
    <property type="component" value="Chromosome 9"/>
</dbReference>
<dbReference type="InParanoid" id="A0A061GV20"/>
<keyword evidence="3" id="KW-1185">Reference proteome</keyword>
<evidence type="ECO:0000256" key="1">
    <source>
        <dbReference type="SAM" id="SignalP"/>
    </source>
</evidence>
<organism evidence="2 3">
    <name type="scientific">Theobroma cacao</name>
    <name type="common">Cacao</name>
    <name type="synonym">Cocoa</name>
    <dbReference type="NCBI Taxonomy" id="3641"/>
    <lineage>
        <taxon>Eukaryota</taxon>
        <taxon>Viridiplantae</taxon>
        <taxon>Streptophyta</taxon>
        <taxon>Embryophyta</taxon>
        <taxon>Tracheophyta</taxon>
        <taxon>Spermatophyta</taxon>
        <taxon>Magnoliopsida</taxon>
        <taxon>eudicotyledons</taxon>
        <taxon>Gunneridae</taxon>
        <taxon>Pentapetalae</taxon>
        <taxon>rosids</taxon>
        <taxon>malvids</taxon>
        <taxon>Malvales</taxon>
        <taxon>Malvaceae</taxon>
        <taxon>Byttnerioideae</taxon>
        <taxon>Theobroma</taxon>
    </lineage>
</organism>
<dbReference type="Gramene" id="EOY33243">
    <property type="protein sequence ID" value="EOY33243"/>
    <property type="gene ID" value="TCM_041196"/>
</dbReference>
<reference evidence="2 3" key="1">
    <citation type="journal article" date="2013" name="Genome Biol.">
        <title>The genome sequence of the most widely cultivated cacao type and its use to identify candidate genes regulating pod color.</title>
        <authorList>
            <person name="Motamayor J.C."/>
            <person name="Mockaitis K."/>
            <person name="Schmutz J."/>
            <person name="Haiminen N."/>
            <person name="Iii D.L."/>
            <person name="Cornejo O."/>
            <person name="Findley S.D."/>
            <person name="Zheng P."/>
            <person name="Utro F."/>
            <person name="Royaert S."/>
            <person name="Saski C."/>
            <person name="Jenkins J."/>
            <person name="Podicheti R."/>
            <person name="Zhao M."/>
            <person name="Scheffler B.E."/>
            <person name="Stack J.C."/>
            <person name="Feltus F.A."/>
            <person name="Mustiga G.M."/>
            <person name="Amores F."/>
            <person name="Phillips W."/>
            <person name="Marelli J.P."/>
            <person name="May G.D."/>
            <person name="Shapiro H."/>
            <person name="Ma J."/>
            <person name="Bustamante C.D."/>
            <person name="Schnell R.J."/>
            <person name="Main D."/>
            <person name="Gilbert D."/>
            <person name="Parida L."/>
            <person name="Kuhn D.N."/>
        </authorList>
    </citation>
    <scope>NUCLEOTIDE SEQUENCE [LARGE SCALE GENOMIC DNA]</scope>
    <source>
        <strain evidence="3">cv. Matina 1-6</strain>
    </source>
</reference>
<proteinExistence type="predicted"/>
<gene>
    <name evidence="2" type="ORF">TCM_041196</name>
</gene>
<evidence type="ECO:0000313" key="3">
    <source>
        <dbReference type="Proteomes" id="UP000026915"/>
    </source>
</evidence>
<sequence length="106" mass="11865">MPKPFIRFILPVMILLVATTKRTISPKPNNPENTFGTRGKLASRSSLNLCGRGVSMIYCALSFLPWRVWCLPCWVGGGAFLDALRKDPLGERDHFWDMSSIGVLIL</sequence>
<name>A0A061GV20_THECC</name>
<dbReference type="AlphaFoldDB" id="A0A061GV20"/>
<protein>
    <submittedName>
        <fullName evidence="2">Uncharacterized protein</fullName>
    </submittedName>
</protein>
<feature type="chain" id="PRO_5001599431" evidence="1">
    <location>
        <begin position="21"/>
        <end position="106"/>
    </location>
</feature>
<keyword evidence="1" id="KW-0732">Signal</keyword>
<accession>A0A061GV20</accession>